<organism evidence="2 3">
    <name type="scientific">Mycolicibacterium agri</name>
    <name type="common">Mycobacterium agri</name>
    <dbReference type="NCBI Taxonomy" id="36811"/>
    <lineage>
        <taxon>Bacteria</taxon>
        <taxon>Bacillati</taxon>
        <taxon>Actinomycetota</taxon>
        <taxon>Actinomycetes</taxon>
        <taxon>Mycobacteriales</taxon>
        <taxon>Mycobacteriaceae</taxon>
        <taxon>Mycolicibacterium</taxon>
    </lineage>
</organism>
<dbReference type="Pfam" id="PF11066">
    <property type="entry name" value="DUF2867"/>
    <property type="match status" value="1"/>
</dbReference>
<accession>A0A2A7MQU7</accession>
<proteinExistence type="predicted"/>
<reference evidence="2 3" key="1">
    <citation type="submission" date="2017-10" db="EMBL/GenBank/DDBJ databases">
        <title>The new phylogeny of genus Mycobacterium.</title>
        <authorList>
            <person name="Tortoli E."/>
            <person name="Trovato A."/>
            <person name="Cirillo D.M."/>
        </authorList>
    </citation>
    <scope>NUCLEOTIDE SEQUENCE [LARGE SCALE GENOMIC DNA]</scope>
    <source>
        <strain evidence="2 3">CCUG37673</strain>
    </source>
</reference>
<dbReference type="EMBL" id="PDCP01000085">
    <property type="protein sequence ID" value="PEG33939.1"/>
    <property type="molecule type" value="Genomic_DNA"/>
</dbReference>
<sequence>MKLPKSEHFSRPWRIHELARDFRLEDVWALPTPGGPDDFPRLVRTATSFEARRRPSLVGLLFAIRLGLGRVLGWDRPSKDDTRQRLRERLPGELRARPSTVSPALGFDPLFQLHDEWAAEIVNRTVHGVIHLGWVPDGEGGYRGQMAILVKPKGLFGEAYMLAISPFRYLIVYPRMLERIGQQWFSYSADRS</sequence>
<evidence type="ECO:0000313" key="3">
    <source>
        <dbReference type="Proteomes" id="UP000220914"/>
    </source>
</evidence>
<comment type="caution">
    <text evidence="2">The sequence shown here is derived from an EMBL/GenBank/DDBJ whole genome shotgun (WGS) entry which is preliminary data.</text>
</comment>
<dbReference type="AlphaFoldDB" id="A0A2A7MQU7"/>
<gene>
    <name evidence="2" type="ORF">CQY20_28205</name>
    <name evidence="1" type="ORF">MAGR_01520</name>
</gene>
<dbReference type="OrthoDB" id="4551029at2"/>
<reference evidence="1 4" key="2">
    <citation type="journal article" date="2019" name="Emerg. Microbes Infect.">
        <title>Comprehensive subspecies identification of 175 nontuberculous mycobacteria species based on 7547 genomic profiles.</title>
        <authorList>
            <person name="Matsumoto Y."/>
            <person name="Kinjo T."/>
            <person name="Motooka D."/>
            <person name="Nabeya D."/>
            <person name="Jung N."/>
            <person name="Uechi K."/>
            <person name="Horii T."/>
            <person name="Iida T."/>
            <person name="Fujita J."/>
            <person name="Nakamura S."/>
        </authorList>
    </citation>
    <scope>NUCLEOTIDE SEQUENCE [LARGE SCALE GENOMIC DNA]</scope>
    <source>
        <strain evidence="1 4">JCM 6377</strain>
    </source>
</reference>
<name>A0A2A7MQU7_MYCAG</name>
<evidence type="ECO:0008006" key="5">
    <source>
        <dbReference type="Google" id="ProtNLM"/>
    </source>
</evidence>
<protein>
    <recommendedName>
        <fullName evidence="5">DUF2867 domain-containing protein</fullName>
    </recommendedName>
</protein>
<evidence type="ECO:0000313" key="1">
    <source>
        <dbReference type="EMBL" id="GFG48711.1"/>
    </source>
</evidence>
<dbReference type="RefSeq" id="WP_097943761.1">
    <property type="nucleotide sequence ID" value="NZ_BLKS01000001.1"/>
</dbReference>
<evidence type="ECO:0000313" key="4">
    <source>
        <dbReference type="Proteomes" id="UP000465302"/>
    </source>
</evidence>
<dbReference type="EMBL" id="BLKS01000001">
    <property type="protein sequence ID" value="GFG48711.1"/>
    <property type="molecule type" value="Genomic_DNA"/>
</dbReference>
<dbReference type="Proteomes" id="UP000220914">
    <property type="component" value="Unassembled WGS sequence"/>
</dbReference>
<dbReference type="Proteomes" id="UP000465302">
    <property type="component" value="Unassembled WGS sequence"/>
</dbReference>
<keyword evidence="3" id="KW-1185">Reference proteome</keyword>
<evidence type="ECO:0000313" key="2">
    <source>
        <dbReference type="EMBL" id="PEG33939.1"/>
    </source>
</evidence>
<reference evidence="1" key="3">
    <citation type="submission" date="2020-02" db="EMBL/GenBank/DDBJ databases">
        <authorList>
            <person name="Matsumoto Y."/>
            <person name="Motooka D."/>
            <person name="Nakamura S."/>
        </authorList>
    </citation>
    <scope>NUCLEOTIDE SEQUENCE</scope>
    <source>
        <strain evidence="1">JCM 6377</strain>
    </source>
</reference>
<dbReference type="InterPro" id="IPR021295">
    <property type="entry name" value="DUF2867"/>
</dbReference>